<dbReference type="eggNOG" id="ENOG5032Y3D">
    <property type="taxonomic scope" value="Bacteria"/>
</dbReference>
<evidence type="ECO:0000256" key="2">
    <source>
        <dbReference type="SAM" id="Phobius"/>
    </source>
</evidence>
<dbReference type="AlphaFoldDB" id="K0YQ69"/>
<dbReference type="EMBL" id="AGWQ01000008">
    <property type="protein sequence ID" value="EJZ85601.1"/>
    <property type="molecule type" value="Genomic_DNA"/>
</dbReference>
<dbReference type="HOGENOM" id="CLU_060066_0_0_11"/>
<feature type="region of interest" description="Disordered" evidence="1">
    <location>
        <begin position="1"/>
        <end position="136"/>
    </location>
</feature>
<organism evidence="3 4">
    <name type="scientific">Schaalia turicensis ACS-279-V-Col4</name>
    <dbReference type="NCBI Taxonomy" id="883077"/>
    <lineage>
        <taxon>Bacteria</taxon>
        <taxon>Bacillati</taxon>
        <taxon>Actinomycetota</taxon>
        <taxon>Actinomycetes</taxon>
        <taxon>Actinomycetales</taxon>
        <taxon>Actinomycetaceae</taxon>
        <taxon>Schaalia</taxon>
    </lineage>
</organism>
<protein>
    <recommendedName>
        <fullName evidence="5">DUF4352 domain-containing protein</fullName>
    </recommendedName>
</protein>
<evidence type="ECO:0000256" key="1">
    <source>
        <dbReference type="SAM" id="MobiDB-lite"/>
    </source>
</evidence>
<gene>
    <name evidence="3" type="ORF">HMPREF9241_01601</name>
</gene>
<keyword evidence="2" id="KW-0472">Membrane</keyword>
<feature type="compositionally biased region" description="Low complexity" evidence="1">
    <location>
        <begin position="56"/>
        <end position="81"/>
    </location>
</feature>
<comment type="caution">
    <text evidence="3">The sequence shown here is derived from an EMBL/GenBank/DDBJ whole genome shotgun (WGS) entry which is preliminary data.</text>
</comment>
<dbReference type="STRING" id="883077.HMPREF9241_01601"/>
<feature type="region of interest" description="Disordered" evidence="1">
    <location>
        <begin position="187"/>
        <end position="222"/>
    </location>
</feature>
<accession>K0YQ69</accession>
<keyword evidence="2" id="KW-0812">Transmembrane</keyword>
<feature type="compositionally biased region" description="Pro residues" evidence="1">
    <location>
        <begin position="1"/>
        <end position="17"/>
    </location>
</feature>
<feature type="transmembrane region" description="Helical" evidence="2">
    <location>
        <begin position="157"/>
        <end position="180"/>
    </location>
</feature>
<dbReference type="Proteomes" id="UP000003994">
    <property type="component" value="Unassembled WGS sequence"/>
</dbReference>
<dbReference type="PATRIC" id="fig|883077.3.peg.1620"/>
<reference evidence="3 4" key="1">
    <citation type="submission" date="2012-07" db="EMBL/GenBank/DDBJ databases">
        <title>The Genome Sequence of Actinomyces turicensis ACS-279-V-COL4.</title>
        <authorList>
            <consortium name="The Broad Institute Genome Sequencing Platform"/>
            <person name="Earl A."/>
            <person name="Ward D."/>
            <person name="Feldgarden M."/>
            <person name="Gevers D."/>
            <person name="Saerens B."/>
            <person name="Vaneechoutte M."/>
            <person name="Walker B."/>
            <person name="Young S.K."/>
            <person name="Zeng Q."/>
            <person name="Gargeya S."/>
            <person name="Fitzgerald M."/>
            <person name="Haas B."/>
            <person name="Abouelleil A."/>
            <person name="Alvarado L."/>
            <person name="Arachchi H.M."/>
            <person name="Berlin A."/>
            <person name="Chapman S.B."/>
            <person name="Goldberg J."/>
            <person name="Griggs A."/>
            <person name="Gujja S."/>
            <person name="Hansen M."/>
            <person name="Howarth C."/>
            <person name="Imamovic A."/>
            <person name="Larimer J."/>
            <person name="McCowen C."/>
            <person name="Montmayeur A."/>
            <person name="Murphy C."/>
            <person name="Neiman D."/>
            <person name="Pearson M."/>
            <person name="Priest M."/>
            <person name="Roberts A."/>
            <person name="Saif S."/>
            <person name="Shea T."/>
            <person name="Sisk P."/>
            <person name="Sykes S."/>
            <person name="Wortman J."/>
            <person name="Nusbaum C."/>
            <person name="Birren B."/>
        </authorList>
    </citation>
    <scope>NUCLEOTIDE SEQUENCE [LARGE SCALE GENOMIC DNA]</scope>
    <source>
        <strain evidence="3 4">ACS-279-V-Col4</strain>
    </source>
</reference>
<proteinExistence type="predicted"/>
<sequence length="390" mass="41162">MSLRFNPPPNWPKPPDGFTPGPGWSPDPSWSSAPAGWQLWVDDGIASPSSIPGNDPSSPSAFSSDASVSSASAGASSPYAPGGSGRTTTASPPHSARQNAPLPQTRTPAAANQPWATPPAAGSPTDAGNPYTQFARGSMPSYAQANAQRKSSTNRTVGIVLGSVVGIFFITIALAVIGILNPDDEEDPTAWRGSDPGWPTSAFSETPNEVKMKDGSSLADSLPSGTTTEKFGFSAKSPADPQLHYLTMYDSEVDSSGLPVTSINVELGAVDWNAGPAILAELTEEGIESLYTEPDAGEVWIRVPVTITYHGEDTFNSFDLDLTYSNDDSFAFAEYSYTDSDFSIIDMPGDGQTATGYFNFMIDEENATAQQGIFEVSAFYTTPSLFMSAK</sequence>
<feature type="compositionally biased region" description="Low complexity" evidence="1">
    <location>
        <begin position="21"/>
        <end position="37"/>
    </location>
</feature>
<keyword evidence="2" id="KW-1133">Transmembrane helix</keyword>
<feature type="compositionally biased region" description="Polar residues" evidence="1">
    <location>
        <begin position="86"/>
        <end position="107"/>
    </location>
</feature>
<evidence type="ECO:0000313" key="3">
    <source>
        <dbReference type="EMBL" id="EJZ85601.1"/>
    </source>
</evidence>
<name>K0YQ69_9ACTO</name>
<evidence type="ECO:0008006" key="5">
    <source>
        <dbReference type="Google" id="ProtNLM"/>
    </source>
</evidence>
<evidence type="ECO:0000313" key="4">
    <source>
        <dbReference type="Proteomes" id="UP000003994"/>
    </source>
</evidence>
<keyword evidence="4" id="KW-1185">Reference proteome</keyword>